<protein>
    <submittedName>
        <fullName evidence="4">Type IV pilus biogenesis/stability protein PilW</fullName>
    </submittedName>
</protein>
<proteinExistence type="predicted"/>
<dbReference type="SUPFAM" id="SSF81901">
    <property type="entry name" value="HCP-like"/>
    <property type="match status" value="1"/>
</dbReference>
<dbReference type="Pfam" id="PF14559">
    <property type="entry name" value="TPR_19"/>
    <property type="match status" value="2"/>
</dbReference>
<dbReference type="PANTHER" id="PTHR44943">
    <property type="entry name" value="CELLULOSE SYNTHASE OPERON PROTEIN C"/>
    <property type="match status" value="1"/>
</dbReference>
<dbReference type="InterPro" id="IPR011990">
    <property type="entry name" value="TPR-like_helical_dom_sf"/>
</dbReference>
<dbReference type="InterPro" id="IPR019734">
    <property type="entry name" value="TPR_rpt"/>
</dbReference>
<sequence>MKRCLYLLVAVCLLSACVTETRINGQEVNSGERQLDKVAAAKTRISLALRYLDAGDAEQAKRNLELAQELAPNFVDVYIAQAHFYQRVRQPERAIEAYKKARTIAPKNGDVLNNYGVMLCQQKNYQEAEKLFNLALANPEYVQVAGTNENAGLCALDAGQLDKALNYFSSALAYNIRRPLSLLGAAEVYLQKNKPEQARLYLQRYDSMAETTAESAFAWVRLESAADNFAEEARWGMTLQQQFPKSEQTKRYIANDY</sequence>
<name>A0ABQ1I0C9_9ALTE</name>
<gene>
    <name evidence="4" type="primary">pilF</name>
    <name evidence="4" type="ORF">GCM10007414_13070</name>
</gene>
<dbReference type="InterPro" id="IPR013360">
    <property type="entry name" value="Pilus_4_PilW"/>
</dbReference>
<keyword evidence="2 3" id="KW-0802">TPR repeat</keyword>
<keyword evidence="1" id="KW-0677">Repeat</keyword>
<comment type="caution">
    <text evidence="4">The sequence shown here is derived from an EMBL/GenBank/DDBJ whole genome shotgun (WGS) entry which is preliminary data.</text>
</comment>
<dbReference type="EMBL" id="BMDY01000006">
    <property type="protein sequence ID" value="GGB01264.1"/>
    <property type="molecule type" value="Genomic_DNA"/>
</dbReference>
<evidence type="ECO:0000313" key="4">
    <source>
        <dbReference type="EMBL" id="GGB01264.1"/>
    </source>
</evidence>
<evidence type="ECO:0000256" key="1">
    <source>
        <dbReference type="ARBA" id="ARBA00022737"/>
    </source>
</evidence>
<accession>A0ABQ1I0C9</accession>
<dbReference type="NCBIfam" id="TIGR02521">
    <property type="entry name" value="type_IV_pilW"/>
    <property type="match status" value="1"/>
</dbReference>
<dbReference type="PANTHER" id="PTHR44943:SF8">
    <property type="entry name" value="TPR REPEAT-CONTAINING PROTEIN MJ0263"/>
    <property type="match status" value="1"/>
</dbReference>
<dbReference type="Proteomes" id="UP000651977">
    <property type="component" value="Unassembled WGS sequence"/>
</dbReference>
<dbReference type="Gene3D" id="1.25.40.10">
    <property type="entry name" value="Tetratricopeptide repeat domain"/>
    <property type="match status" value="1"/>
</dbReference>
<dbReference type="PROSITE" id="PS51257">
    <property type="entry name" value="PROKAR_LIPOPROTEIN"/>
    <property type="match status" value="1"/>
</dbReference>
<dbReference type="PROSITE" id="PS50005">
    <property type="entry name" value="TPR"/>
    <property type="match status" value="1"/>
</dbReference>
<dbReference type="SMART" id="SM00028">
    <property type="entry name" value="TPR"/>
    <property type="match status" value="4"/>
</dbReference>
<keyword evidence="5" id="KW-1185">Reference proteome</keyword>
<organism evidence="4 5">
    <name type="scientific">Agarivorans gilvus</name>
    <dbReference type="NCBI Taxonomy" id="680279"/>
    <lineage>
        <taxon>Bacteria</taxon>
        <taxon>Pseudomonadati</taxon>
        <taxon>Pseudomonadota</taxon>
        <taxon>Gammaproteobacteria</taxon>
        <taxon>Alteromonadales</taxon>
        <taxon>Alteromonadaceae</taxon>
        <taxon>Agarivorans</taxon>
    </lineage>
</organism>
<feature type="repeat" description="TPR" evidence="3">
    <location>
        <begin position="75"/>
        <end position="108"/>
    </location>
</feature>
<evidence type="ECO:0000313" key="5">
    <source>
        <dbReference type="Proteomes" id="UP000651977"/>
    </source>
</evidence>
<reference evidence="5" key="1">
    <citation type="journal article" date="2019" name="Int. J. Syst. Evol. Microbiol.">
        <title>The Global Catalogue of Microorganisms (GCM) 10K type strain sequencing project: providing services to taxonomists for standard genome sequencing and annotation.</title>
        <authorList>
            <consortium name="The Broad Institute Genomics Platform"/>
            <consortium name="The Broad Institute Genome Sequencing Center for Infectious Disease"/>
            <person name="Wu L."/>
            <person name="Ma J."/>
        </authorList>
    </citation>
    <scope>NUCLEOTIDE SEQUENCE [LARGE SCALE GENOMIC DNA]</scope>
    <source>
        <strain evidence="5">CGMCC 1.10131</strain>
    </source>
</reference>
<evidence type="ECO:0000256" key="3">
    <source>
        <dbReference type="PROSITE-ProRule" id="PRU00339"/>
    </source>
</evidence>
<dbReference type="InterPro" id="IPR051685">
    <property type="entry name" value="Ycf3/AcsC/BcsC/TPR_MFPF"/>
</dbReference>
<dbReference type="RefSeq" id="WP_055734864.1">
    <property type="nucleotide sequence ID" value="NZ_BMDY01000006.1"/>
</dbReference>
<evidence type="ECO:0000256" key="2">
    <source>
        <dbReference type="ARBA" id="ARBA00022803"/>
    </source>
</evidence>